<evidence type="ECO:0000256" key="1">
    <source>
        <dbReference type="SAM" id="MobiDB-lite"/>
    </source>
</evidence>
<name>A0A820M9Z3_9BILA</name>
<dbReference type="EMBL" id="CAJOBE010055054">
    <property type="protein sequence ID" value="CAF4369427.1"/>
    <property type="molecule type" value="Genomic_DNA"/>
</dbReference>
<dbReference type="AlphaFoldDB" id="A0A820M9Z3"/>
<feature type="compositionally biased region" description="Polar residues" evidence="1">
    <location>
        <begin position="65"/>
        <end position="76"/>
    </location>
</feature>
<feature type="region of interest" description="Disordered" evidence="1">
    <location>
        <begin position="1"/>
        <end position="83"/>
    </location>
</feature>
<proteinExistence type="predicted"/>
<sequence>MQKIQSNKQTIDTNNYSKPTTINPNKRKRDVSLQELKLNSTLAQSTSQLSTSQPSSKKIKEKNKTTVNSPMQNDNNTDNRKYR</sequence>
<evidence type="ECO:0000313" key="2">
    <source>
        <dbReference type="EMBL" id="CAF4369427.1"/>
    </source>
</evidence>
<comment type="caution">
    <text evidence="2">The sequence shown here is derived from an EMBL/GenBank/DDBJ whole genome shotgun (WGS) entry which is preliminary data.</text>
</comment>
<evidence type="ECO:0000313" key="3">
    <source>
        <dbReference type="Proteomes" id="UP000663874"/>
    </source>
</evidence>
<reference evidence="2" key="1">
    <citation type="submission" date="2021-02" db="EMBL/GenBank/DDBJ databases">
        <authorList>
            <person name="Nowell W R."/>
        </authorList>
    </citation>
    <scope>NUCLEOTIDE SEQUENCE</scope>
</reference>
<organism evidence="2 3">
    <name type="scientific">Rotaria sordida</name>
    <dbReference type="NCBI Taxonomy" id="392033"/>
    <lineage>
        <taxon>Eukaryota</taxon>
        <taxon>Metazoa</taxon>
        <taxon>Spiralia</taxon>
        <taxon>Gnathifera</taxon>
        <taxon>Rotifera</taxon>
        <taxon>Eurotatoria</taxon>
        <taxon>Bdelloidea</taxon>
        <taxon>Philodinida</taxon>
        <taxon>Philodinidae</taxon>
        <taxon>Rotaria</taxon>
    </lineage>
</organism>
<dbReference type="Proteomes" id="UP000663874">
    <property type="component" value="Unassembled WGS sequence"/>
</dbReference>
<protein>
    <submittedName>
        <fullName evidence="2">Uncharacterized protein</fullName>
    </submittedName>
</protein>
<feature type="compositionally biased region" description="Low complexity" evidence="1">
    <location>
        <begin position="38"/>
        <end position="56"/>
    </location>
</feature>
<feature type="non-terminal residue" evidence="2">
    <location>
        <position position="83"/>
    </location>
</feature>
<accession>A0A820M9Z3</accession>
<gene>
    <name evidence="2" type="ORF">FNK824_LOCUS42947</name>
</gene>
<feature type="compositionally biased region" description="Polar residues" evidence="1">
    <location>
        <begin position="1"/>
        <end position="24"/>
    </location>
</feature>